<sequence>MVSWLTQGLIFYVVAVTAFYFVLFVIAARQLRKESGLQLIQYEDVLHSTFTPPLSILVPAFNEETGIVASTRSLLSIHYQEFEVIVINDGSTDQTRDVMINEFAMVELKGKVQWSGLQQPTQPVKGIYRSMRHPNLFFIDKENGGKSDALNVGINFSKYPYFVSLDGDSVLDMDALIKVMKPIVEARPGEEIIATGGSVGIANGSQISSGHLAAGAVALSRNRIVVMQVIEYLRAFLMGRMGLSKYNLLLIVSGAFGVFKKSWVIEAGGYEVNTVGEDMELVVRLHRLVKEKKSKARIVYISDPVCWTEVPENLKVLHRQRTRWHRGLFESLWKHKKMFLNPRYGTIGLISIPYFVLIELLGPVVELLGYLCILVGYFLDVVNVQYAIILSIVMLLYGSLLSMGAVLLEEWGLHKYSRLSDMSRLFLFALSEAFWYRPLMTLWRFEGFLQALSGKRADWGEMTRKSGIMGVKPPNNPPVAK</sequence>
<comment type="similarity">
    <text evidence="1">Belongs to the glycosyltransferase 2 family.</text>
</comment>
<evidence type="ECO:0000313" key="6">
    <source>
        <dbReference type="EMBL" id="MFC5447180.1"/>
    </source>
</evidence>
<evidence type="ECO:0000256" key="3">
    <source>
        <dbReference type="ARBA" id="ARBA00022679"/>
    </source>
</evidence>
<keyword evidence="7" id="KW-1185">Reference proteome</keyword>
<keyword evidence="4" id="KW-0812">Transmembrane</keyword>
<dbReference type="InterPro" id="IPR029044">
    <property type="entry name" value="Nucleotide-diphossugar_trans"/>
</dbReference>
<dbReference type="RefSeq" id="WP_377523629.1">
    <property type="nucleotide sequence ID" value="NZ_JAQFVF010000019.1"/>
</dbReference>
<feature type="domain" description="Glycosyltransferase 2-like" evidence="5">
    <location>
        <begin position="55"/>
        <end position="99"/>
    </location>
</feature>
<keyword evidence="2 6" id="KW-0328">Glycosyltransferase</keyword>
<dbReference type="EMBL" id="JBHSMJ010000006">
    <property type="protein sequence ID" value="MFC5447180.1"/>
    <property type="molecule type" value="Genomic_DNA"/>
</dbReference>
<keyword evidence="3 6" id="KW-0808">Transferase</keyword>
<comment type="caution">
    <text evidence="6">The sequence shown here is derived from an EMBL/GenBank/DDBJ whole genome shotgun (WGS) entry which is preliminary data.</text>
</comment>
<feature type="transmembrane region" description="Helical" evidence="4">
    <location>
        <begin position="385"/>
        <end position="408"/>
    </location>
</feature>
<dbReference type="Pfam" id="PF00535">
    <property type="entry name" value="Glycos_transf_2"/>
    <property type="match status" value="1"/>
</dbReference>
<reference evidence="7" key="1">
    <citation type="journal article" date="2019" name="Int. J. Syst. Evol. Microbiol.">
        <title>The Global Catalogue of Microorganisms (GCM) 10K type strain sequencing project: providing services to taxonomists for standard genome sequencing and annotation.</title>
        <authorList>
            <consortium name="The Broad Institute Genomics Platform"/>
            <consortium name="The Broad Institute Genome Sequencing Center for Infectious Disease"/>
            <person name="Wu L."/>
            <person name="Ma J."/>
        </authorList>
    </citation>
    <scope>NUCLEOTIDE SEQUENCE [LARGE SCALE GENOMIC DNA]</scope>
    <source>
        <strain evidence="7">KACC 11904</strain>
    </source>
</reference>
<name>A0ABW0K1A6_9BACL</name>
<dbReference type="SUPFAM" id="SSF53448">
    <property type="entry name" value="Nucleotide-diphospho-sugar transferases"/>
    <property type="match status" value="1"/>
</dbReference>
<dbReference type="Gene3D" id="3.90.550.10">
    <property type="entry name" value="Spore Coat Polysaccharide Biosynthesis Protein SpsA, Chain A"/>
    <property type="match status" value="1"/>
</dbReference>
<protein>
    <submittedName>
        <fullName evidence="6">Glycosyltransferase</fullName>
        <ecNumber evidence="6">2.4.-.-</ecNumber>
    </submittedName>
</protein>
<gene>
    <name evidence="6" type="ORF">ACFPOG_02845</name>
</gene>
<dbReference type="PANTHER" id="PTHR43630">
    <property type="entry name" value="POLY-BETA-1,6-N-ACETYL-D-GLUCOSAMINE SYNTHASE"/>
    <property type="match status" value="1"/>
</dbReference>
<evidence type="ECO:0000313" key="7">
    <source>
        <dbReference type="Proteomes" id="UP001596044"/>
    </source>
</evidence>
<feature type="transmembrane region" description="Helical" evidence="4">
    <location>
        <begin position="6"/>
        <end position="28"/>
    </location>
</feature>
<dbReference type="EC" id="2.4.-.-" evidence="6"/>
<organism evidence="6 7">
    <name type="scientific">Paenibacillus aestuarii</name>
    <dbReference type="NCBI Taxonomy" id="516965"/>
    <lineage>
        <taxon>Bacteria</taxon>
        <taxon>Bacillati</taxon>
        <taxon>Bacillota</taxon>
        <taxon>Bacilli</taxon>
        <taxon>Bacillales</taxon>
        <taxon>Paenibacillaceae</taxon>
        <taxon>Paenibacillus</taxon>
    </lineage>
</organism>
<dbReference type="PANTHER" id="PTHR43630:SF1">
    <property type="entry name" value="POLY-BETA-1,6-N-ACETYL-D-GLUCOSAMINE SYNTHASE"/>
    <property type="match status" value="1"/>
</dbReference>
<accession>A0ABW0K1A6</accession>
<evidence type="ECO:0000256" key="1">
    <source>
        <dbReference type="ARBA" id="ARBA00006739"/>
    </source>
</evidence>
<dbReference type="GO" id="GO:0016757">
    <property type="term" value="F:glycosyltransferase activity"/>
    <property type="evidence" value="ECO:0007669"/>
    <property type="project" value="UniProtKB-KW"/>
</dbReference>
<keyword evidence="4" id="KW-0472">Membrane</keyword>
<dbReference type="Pfam" id="PF13641">
    <property type="entry name" value="Glyco_tranf_2_3"/>
    <property type="match status" value="1"/>
</dbReference>
<dbReference type="CDD" id="cd06423">
    <property type="entry name" value="CESA_like"/>
    <property type="match status" value="1"/>
</dbReference>
<dbReference type="Proteomes" id="UP001596044">
    <property type="component" value="Unassembled WGS sequence"/>
</dbReference>
<feature type="transmembrane region" description="Helical" evidence="4">
    <location>
        <begin position="346"/>
        <end position="379"/>
    </location>
</feature>
<evidence type="ECO:0000256" key="2">
    <source>
        <dbReference type="ARBA" id="ARBA00022676"/>
    </source>
</evidence>
<evidence type="ECO:0000259" key="5">
    <source>
        <dbReference type="Pfam" id="PF00535"/>
    </source>
</evidence>
<proteinExistence type="inferred from homology"/>
<dbReference type="InterPro" id="IPR001173">
    <property type="entry name" value="Glyco_trans_2-like"/>
</dbReference>
<keyword evidence="4" id="KW-1133">Transmembrane helix</keyword>
<evidence type="ECO:0000256" key="4">
    <source>
        <dbReference type="SAM" id="Phobius"/>
    </source>
</evidence>